<gene>
    <name evidence="2" type="ORF">HNR10_006054</name>
</gene>
<proteinExistence type="predicted"/>
<feature type="domain" description="Ferric siderophore reductase C-terminal" evidence="1">
    <location>
        <begin position="218"/>
        <end position="238"/>
    </location>
</feature>
<evidence type="ECO:0000313" key="3">
    <source>
        <dbReference type="Proteomes" id="UP000572051"/>
    </source>
</evidence>
<dbReference type="EMBL" id="JACCFS010000001">
    <property type="protein sequence ID" value="NYJ38173.1"/>
    <property type="molecule type" value="Genomic_DNA"/>
</dbReference>
<reference evidence="2 3" key="1">
    <citation type="submission" date="2020-07" db="EMBL/GenBank/DDBJ databases">
        <title>Sequencing the genomes of 1000 actinobacteria strains.</title>
        <authorList>
            <person name="Klenk H.-P."/>
        </authorList>
    </citation>
    <scope>NUCLEOTIDE SEQUENCE [LARGE SCALE GENOMIC DNA]</scope>
    <source>
        <strain evidence="2 3">DSM 44442</strain>
    </source>
</reference>
<evidence type="ECO:0000259" key="1">
    <source>
        <dbReference type="Pfam" id="PF11575"/>
    </source>
</evidence>
<dbReference type="GO" id="GO:0051537">
    <property type="term" value="F:2 iron, 2 sulfur cluster binding"/>
    <property type="evidence" value="ECO:0007669"/>
    <property type="project" value="InterPro"/>
</dbReference>
<name>A0A7Z0EVQ6_9ACTN</name>
<dbReference type="RefSeq" id="WP_179829351.1">
    <property type="nucleotide sequence ID" value="NZ_JACCFS010000001.1"/>
</dbReference>
<organism evidence="2 3">
    <name type="scientific">Nocardiopsis aegyptia</name>
    <dbReference type="NCBI Taxonomy" id="220378"/>
    <lineage>
        <taxon>Bacteria</taxon>
        <taxon>Bacillati</taxon>
        <taxon>Actinomycetota</taxon>
        <taxon>Actinomycetes</taxon>
        <taxon>Streptosporangiales</taxon>
        <taxon>Nocardiopsidaceae</taxon>
        <taxon>Nocardiopsis</taxon>
    </lineage>
</organism>
<evidence type="ECO:0000313" key="2">
    <source>
        <dbReference type="EMBL" id="NYJ38173.1"/>
    </source>
</evidence>
<dbReference type="Pfam" id="PF11575">
    <property type="entry name" value="FhuF_C"/>
    <property type="match status" value="1"/>
</dbReference>
<dbReference type="AlphaFoldDB" id="A0A7Z0EVQ6"/>
<dbReference type="Proteomes" id="UP000572051">
    <property type="component" value="Unassembled WGS sequence"/>
</dbReference>
<sequence>MEAAGVPVRPVLDDVGRTNPFFHVGVWADGVGLRAVGECTVTEADRQVAHVRGRLARGSDGPAAVEWRVAASLFHQGLATRLLSPVLAAGLCHGVLLDARSFGWRPGAPIEPATRQRTAEPVRGGAAGVADWVEETVVTGVAARVAEALTAAGRVAPGLLRGNTAAALAGAVRALGADRPGVRAAAESVARDLLARPALAGTGAYRGVDAEGLAVFRRTTCCLYYRLPGGGLCGDCALRD</sequence>
<dbReference type="InterPro" id="IPR024726">
    <property type="entry name" value="FhuF_C"/>
</dbReference>
<accession>A0A7Z0EVQ6</accession>
<keyword evidence="3" id="KW-1185">Reference proteome</keyword>
<comment type="caution">
    <text evidence="2">The sequence shown here is derived from an EMBL/GenBank/DDBJ whole genome shotgun (WGS) entry which is preliminary data.</text>
</comment>
<protein>
    <recommendedName>
        <fullName evidence="1">Ferric siderophore reductase C-terminal domain-containing protein</fullName>
    </recommendedName>
</protein>